<evidence type="ECO:0000313" key="3">
    <source>
        <dbReference type="Proteomes" id="UP001215280"/>
    </source>
</evidence>
<evidence type="ECO:0008006" key="4">
    <source>
        <dbReference type="Google" id="ProtNLM"/>
    </source>
</evidence>
<reference evidence="2" key="1">
    <citation type="submission" date="2023-03" db="EMBL/GenBank/DDBJ databases">
        <title>Massive genome expansion in bonnet fungi (Mycena s.s.) driven by repeated elements and novel gene families across ecological guilds.</title>
        <authorList>
            <consortium name="Lawrence Berkeley National Laboratory"/>
            <person name="Harder C.B."/>
            <person name="Miyauchi S."/>
            <person name="Viragh M."/>
            <person name="Kuo A."/>
            <person name="Thoen E."/>
            <person name="Andreopoulos B."/>
            <person name="Lu D."/>
            <person name="Skrede I."/>
            <person name="Drula E."/>
            <person name="Henrissat B."/>
            <person name="Morin E."/>
            <person name="Kohler A."/>
            <person name="Barry K."/>
            <person name="LaButti K."/>
            <person name="Morin E."/>
            <person name="Salamov A."/>
            <person name="Lipzen A."/>
            <person name="Mereny Z."/>
            <person name="Hegedus B."/>
            <person name="Baldrian P."/>
            <person name="Stursova M."/>
            <person name="Weitz H."/>
            <person name="Taylor A."/>
            <person name="Grigoriev I.V."/>
            <person name="Nagy L.G."/>
            <person name="Martin F."/>
            <person name="Kauserud H."/>
        </authorList>
    </citation>
    <scope>NUCLEOTIDE SEQUENCE</scope>
    <source>
        <strain evidence="2">CBHHK188m</strain>
    </source>
</reference>
<proteinExistence type="predicted"/>
<protein>
    <recommendedName>
        <fullName evidence="4">Zinc-finger domain-containing protein</fullName>
    </recommendedName>
</protein>
<name>A0AAD7NI98_9AGAR</name>
<dbReference type="EMBL" id="JARJLG010000045">
    <property type="protein sequence ID" value="KAJ7761580.1"/>
    <property type="molecule type" value="Genomic_DNA"/>
</dbReference>
<comment type="caution">
    <text evidence="2">The sequence shown here is derived from an EMBL/GenBank/DDBJ whole genome shotgun (WGS) entry which is preliminary data.</text>
</comment>
<feature type="region of interest" description="Disordered" evidence="1">
    <location>
        <begin position="1"/>
        <end position="22"/>
    </location>
</feature>
<evidence type="ECO:0000313" key="2">
    <source>
        <dbReference type="EMBL" id="KAJ7761580.1"/>
    </source>
</evidence>
<dbReference type="AlphaFoldDB" id="A0AAD7NI98"/>
<sequence length="174" mass="17803">MFSTSAAHTTSLPTTACSSQSSLTSFPPSSSILSASSSITSLPSFSSSSSTYNTVFPLPNLKPLELATCSALDPGKRICQYEVPGGGVCRDAGCEDVHLSRLGREGGAGVVEPSDSDTAEYLYGLLPSTWLTKHGIGVPGIGAALKQARDSNNGLVFEERVARALAALGPPPGG</sequence>
<keyword evidence="3" id="KW-1185">Reference proteome</keyword>
<gene>
    <name evidence="2" type="ORF">DFH07DRAFT_421926</name>
</gene>
<feature type="compositionally biased region" description="Polar residues" evidence="1">
    <location>
        <begin position="1"/>
        <end position="17"/>
    </location>
</feature>
<evidence type="ECO:0000256" key="1">
    <source>
        <dbReference type="SAM" id="MobiDB-lite"/>
    </source>
</evidence>
<organism evidence="2 3">
    <name type="scientific">Mycena maculata</name>
    <dbReference type="NCBI Taxonomy" id="230809"/>
    <lineage>
        <taxon>Eukaryota</taxon>
        <taxon>Fungi</taxon>
        <taxon>Dikarya</taxon>
        <taxon>Basidiomycota</taxon>
        <taxon>Agaricomycotina</taxon>
        <taxon>Agaricomycetes</taxon>
        <taxon>Agaricomycetidae</taxon>
        <taxon>Agaricales</taxon>
        <taxon>Marasmiineae</taxon>
        <taxon>Mycenaceae</taxon>
        <taxon>Mycena</taxon>
    </lineage>
</organism>
<dbReference type="Proteomes" id="UP001215280">
    <property type="component" value="Unassembled WGS sequence"/>
</dbReference>
<accession>A0AAD7NI98</accession>